<gene>
    <name evidence="12" type="ORF">HU200_059083</name>
</gene>
<keyword evidence="2 10" id="KW-0723">Serine/threonine-protein kinase</keyword>
<keyword evidence="4 9" id="KW-0547">Nucleotide-binding</keyword>
<evidence type="ECO:0000256" key="6">
    <source>
        <dbReference type="ARBA" id="ARBA00022840"/>
    </source>
</evidence>
<comment type="catalytic activity">
    <reaction evidence="7">
        <text>L-threonyl-[protein] + ATP = O-phospho-L-threonyl-[protein] + ADP + H(+)</text>
        <dbReference type="Rhea" id="RHEA:46608"/>
        <dbReference type="Rhea" id="RHEA-COMP:11060"/>
        <dbReference type="Rhea" id="RHEA-COMP:11605"/>
        <dbReference type="ChEBI" id="CHEBI:15378"/>
        <dbReference type="ChEBI" id="CHEBI:30013"/>
        <dbReference type="ChEBI" id="CHEBI:30616"/>
        <dbReference type="ChEBI" id="CHEBI:61977"/>
        <dbReference type="ChEBI" id="CHEBI:456216"/>
        <dbReference type="EC" id="2.7.11.1"/>
    </reaction>
</comment>
<dbReference type="Gene3D" id="1.10.510.10">
    <property type="entry name" value="Transferase(Phosphotransferase) domain 1"/>
    <property type="match status" value="1"/>
</dbReference>
<organism evidence="12 13">
    <name type="scientific">Digitaria exilis</name>
    <dbReference type="NCBI Taxonomy" id="1010633"/>
    <lineage>
        <taxon>Eukaryota</taxon>
        <taxon>Viridiplantae</taxon>
        <taxon>Streptophyta</taxon>
        <taxon>Embryophyta</taxon>
        <taxon>Tracheophyta</taxon>
        <taxon>Spermatophyta</taxon>
        <taxon>Magnoliopsida</taxon>
        <taxon>Liliopsida</taxon>
        <taxon>Poales</taxon>
        <taxon>Poaceae</taxon>
        <taxon>PACMAD clade</taxon>
        <taxon>Panicoideae</taxon>
        <taxon>Panicodae</taxon>
        <taxon>Paniceae</taxon>
        <taxon>Anthephorinae</taxon>
        <taxon>Digitaria</taxon>
    </lineage>
</organism>
<protein>
    <recommendedName>
        <fullName evidence="1">non-specific serine/threonine protein kinase</fullName>
        <ecNumber evidence="1">2.7.11.1</ecNumber>
    </recommendedName>
</protein>
<dbReference type="InterPro" id="IPR011009">
    <property type="entry name" value="Kinase-like_dom_sf"/>
</dbReference>
<keyword evidence="13" id="KW-1185">Reference proteome</keyword>
<dbReference type="PROSITE" id="PS00108">
    <property type="entry name" value="PROTEIN_KINASE_ST"/>
    <property type="match status" value="1"/>
</dbReference>
<dbReference type="OrthoDB" id="677593at2759"/>
<dbReference type="PROSITE" id="PS00107">
    <property type="entry name" value="PROTEIN_KINASE_ATP"/>
    <property type="match status" value="1"/>
</dbReference>
<evidence type="ECO:0000313" key="13">
    <source>
        <dbReference type="Proteomes" id="UP000636709"/>
    </source>
</evidence>
<comment type="similarity">
    <text evidence="10">Belongs to the protein kinase superfamily.</text>
</comment>
<evidence type="ECO:0000256" key="10">
    <source>
        <dbReference type="RuleBase" id="RU000304"/>
    </source>
</evidence>
<dbReference type="InterPro" id="IPR008271">
    <property type="entry name" value="Ser/Thr_kinase_AS"/>
</dbReference>
<evidence type="ECO:0000256" key="7">
    <source>
        <dbReference type="ARBA" id="ARBA00047899"/>
    </source>
</evidence>
<dbReference type="InterPro" id="IPR000719">
    <property type="entry name" value="Prot_kinase_dom"/>
</dbReference>
<keyword evidence="3" id="KW-0808">Transferase</keyword>
<evidence type="ECO:0000259" key="11">
    <source>
        <dbReference type="PROSITE" id="PS50011"/>
    </source>
</evidence>
<evidence type="ECO:0000256" key="3">
    <source>
        <dbReference type="ARBA" id="ARBA00022679"/>
    </source>
</evidence>
<dbReference type="PANTHER" id="PTHR45707:SF81">
    <property type="entry name" value="PROTEIN KINASE DOMAIN-CONTAINING PROTEIN"/>
    <property type="match status" value="1"/>
</dbReference>
<proteinExistence type="inferred from homology"/>
<dbReference type="AlphaFoldDB" id="A0A835AEP9"/>
<dbReference type="PROSITE" id="PS50011">
    <property type="entry name" value="PROTEIN_KINASE_DOM"/>
    <property type="match status" value="1"/>
</dbReference>
<dbReference type="InterPro" id="IPR017441">
    <property type="entry name" value="Protein_kinase_ATP_BS"/>
</dbReference>
<evidence type="ECO:0000256" key="1">
    <source>
        <dbReference type="ARBA" id="ARBA00012513"/>
    </source>
</evidence>
<feature type="binding site" evidence="9">
    <location>
        <position position="66"/>
    </location>
    <ligand>
        <name>ATP</name>
        <dbReference type="ChEBI" id="CHEBI:30616"/>
    </ligand>
</feature>
<dbReference type="FunFam" id="1.10.510.10:FF:001023">
    <property type="entry name" value="Os07g0541700 protein"/>
    <property type="match status" value="1"/>
</dbReference>
<evidence type="ECO:0000313" key="12">
    <source>
        <dbReference type="EMBL" id="KAF8658621.1"/>
    </source>
</evidence>
<reference evidence="12" key="1">
    <citation type="submission" date="2020-07" db="EMBL/GenBank/DDBJ databases">
        <title>Genome sequence and genetic diversity analysis of an under-domesticated orphan crop, white fonio (Digitaria exilis).</title>
        <authorList>
            <person name="Bennetzen J.L."/>
            <person name="Chen S."/>
            <person name="Ma X."/>
            <person name="Wang X."/>
            <person name="Yssel A.E.J."/>
            <person name="Chaluvadi S.R."/>
            <person name="Johnson M."/>
            <person name="Gangashetty P."/>
            <person name="Hamidou F."/>
            <person name="Sanogo M.D."/>
            <person name="Zwaenepoel A."/>
            <person name="Wallace J."/>
            <person name="Van De Peer Y."/>
            <person name="Van Deynze A."/>
        </authorList>
    </citation>
    <scope>NUCLEOTIDE SEQUENCE</scope>
    <source>
        <tissue evidence="12">Leaves</tissue>
    </source>
</reference>
<name>A0A835AEP9_9POAL</name>
<dbReference type="SUPFAM" id="SSF56112">
    <property type="entry name" value="Protein kinase-like (PK-like)"/>
    <property type="match status" value="1"/>
</dbReference>
<comment type="catalytic activity">
    <reaction evidence="8">
        <text>L-seryl-[protein] + ATP = O-phospho-L-seryl-[protein] + ADP + H(+)</text>
        <dbReference type="Rhea" id="RHEA:17989"/>
        <dbReference type="Rhea" id="RHEA-COMP:9863"/>
        <dbReference type="Rhea" id="RHEA-COMP:11604"/>
        <dbReference type="ChEBI" id="CHEBI:15378"/>
        <dbReference type="ChEBI" id="CHEBI:29999"/>
        <dbReference type="ChEBI" id="CHEBI:30616"/>
        <dbReference type="ChEBI" id="CHEBI:83421"/>
        <dbReference type="ChEBI" id="CHEBI:456216"/>
        <dbReference type="EC" id="2.7.11.1"/>
    </reaction>
</comment>
<feature type="domain" description="Protein kinase" evidence="11">
    <location>
        <begin position="37"/>
        <end position="301"/>
    </location>
</feature>
<evidence type="ECO:0000256" key="8">
    <source>
        <dbReference type="ARBA" id="ARBA00048679"/>
    </source>
</evidence>
<dbReference type="EMBL" id="JACEFO010002479">
    <property type="protein sequence ID" value="KAF8658621.1"/>
    <property type="molecule type" value="Genomic_DNA"/>
</dbReference>
<evidence type="ECO:0000256" key="5">
    <source>
        <dbReference type="ARBA" id="ARBA00022777"/>
    </source>
</evidence>
<evidence type="ECO:0000256" key="2">
    <source>
        <dbReference type="ARBA" id="ARBA00022527"/>
    </source>
</evidence>
<evidence type="ECO:0000256" key="4">
    <source>
        <dbReference type="ARBA" id="ARBA00022741"/>
    </source>
</evidence>
<comment type="caution">
    <text evidence="12">The sequence shown here is derived from an EMBL/GenBank/DDBJ whole genome shotgun (WGS) entry which is preliminary data.</text>
</comment>
<dbReference type="Gene3D" id="3.30.200.20">
    <property type="entry name" value="Phosphorylase Kinase, domain 1"/>
    <property type="match status" value="1"/>
</dbReference>
<dbReference type="GO" id="GO:0005524">
    <property type="term" value="F:ATP binding"/>
    <property type="evidence" value="ECO:0007669"/>
    <property type="project" value="UniProtKB-UniRule"/>
</dbReference>
<evidence type="ECO:0000256" key="9">
    <source>
        <dbReference type="PROSITE-ProRule" id="PRU10141"/>
    </source>
</evidence>
<dbReference type="Proteomes" id="UP000636709">
    <property type="component" value="Unassembled WGS sequence"/>
</dbReference>
<dbReference type="GO" id="GO:0004674">
    <property type="term" value="F:protein serine/threonine kinase activity"/>
    <property type="evidence" value="ECO:0007669"/>
    <property type="project" value="UniProtKB-KW"/>
</dbReference>
<dbReference type="SMART" id="SM00220">
    <property type="entry name" value="S_TKc"/>
    <property type="match status" value="1"/>
</dbReference>
<accession>A0A835AEP9</accession>
<dbReference type="Pfam" id="PF00069">
    <property type="entry name" value="Pkinase"/>
    <property type="match status" value="1"/>
</dbReference>
<keyword evidence="5" id="KW-0418">Kinase</keyword>
<sequence>MDIRASESEILENKLLDPSAVPISLPLYFLKSITHNFRNDQELGRGGYGVVYKGFLRCGIIIAVKKLFDIHLVEDNDRFQKELSFLMGIKHQNVVQLLGYCAESRWEMTKLSNGNYVLAQIPASLLCFEYLCNRGLDKHVSDESSGLEWNMRFEIIKGICSGLHFLHECNIVHLDLKPQNILLDDTMMPKIADFGLSRLLGEQKTRTVTLKVAGSFGYMAPEYINQGIISPKADIFSLGVIIIEILTGRRNRFERASKYTALEIHTQQVKQCIAIALKCVNPDLKKRPNTLDIIEILNAAERSCCVKNGKDSLVYHKVRSLIVCTVRPL</sequence>
<dbReference type="EC" id="2.7.11.1" evidence="1"/>
<dbReference type="PIRSF" id="PIRSF000654">
    <property type="entry name" value="Integrin-linked_kinase"/>
    <property type="match status" value="1"/>
</dbReference>
<keyword evidence="6 9" id="KW-0067">ATP-binding</keyword>
<dbReference type="PANTHER" id="PTHR45707">
    <property type="entry name" value="C2 CALCIUM/LIPID-BINDING PLANT PHOSPHORIBOSYLTRANSFERASE FAMILY PROTEIN"/>
    <property type="match status" value="1"/>
</dbReference>